<dbReference type="InterPro" id="IPR029044">
    <property type="entry name" value="Nucleotide-diphossugar_trans"/>
</dbReference>
<keyword evidence="3" id="KW-1133">Transmembrane helix</keyword>
<gene>
    <name evidence="5" type="ORF">ACFQE1_21710</name>
</gene>
<dbReference type="Gene3D" id="3.90.550.10">
    <property type="entry name" value="Spore Coat Polysaccharide Biosynthesis Protein SpsA, Chain A"/>
    <property type="match status" value="1"/>
</dbReference>
<evidence type="ECO:0000256" key="2">
    <source>
        <dbReference type="ARBA" id="ARBA00022679"/>
    </source>
</evidence>
<dbReference type="PANTHER" id="PTHR43630:SF1">
    <property type="entry name" value="POLY-BETA-1,6-N-ACETYL-D-GLUCOSAMINE SYNTHASE"/>
    <property type="match status" value="1"/>
</dbReference>
<dbReference type="EMBL" id="JBHSWU010001535">
    <property type="protein sequence ID" value="MFC6726945.1"/>
    <property type="molecule type" value="Genomic_DNA"/>
</dbReference>
<dbReference type="InterPro" id="IPR001173">
    <property type="entry name" value="Glyco_trans_2-like"/>
</dbReference>
<dbReference type="AlphaFoldDB" id="A0ABD5S5U2"/>
<organism evidence="5 6">
    <name type="scientific">Halobium palmae</name>
    <dbReference type="NCBI Taxonomy" id="1776492"/>
    <lineage>
        <taxon>Archaea</taxon>
        <taxon>Methanobacteriati</taxon>
        <taxon>Methanobacteriota</taxon>
        <taxon>Stenosarchaea group</taxon>
        <taxon>Halobacteria</taxon>
        <taxon>Halobacteriales</taxon>
        <taxon>Haloferacaceae</taxon>
        <taxon>Halobium</taxon>
    </lineage>
</organism>
<evidence type="ECO:0000313" key="6">
    <source>
        <dbReference type="Proteomes" id="UP001596328"/>
    </source>
</evidence>
<dbReference type="Proteomes" id="UP001596328">
    <property type="component" value="Unassembled WGS sequence"/>
</dbReference>
<evidence type="ECO:0000256" key="3">
    <source>
        <dbReference type="SAM" id="Phobius"/>
    </source>
</evidence>
<proteinExistence type="predicted"/>
<accession>A0ABD5S5U2</accession>
<reference evidence="5 6" key="1">
    <citation type="journal article" date="2019" name="Int. J. Syst. Evol. Microbiol.">
        <title>The Global Catalogue of Microorganisms (GCM) 10K type strain sequencing project: providing services to taxonomists for standard genome sequencing and annotation.</title>
        <authorList>
            <consortium name="The Broad Institute Genomics Platform"/>
            <consortium name="The Broad Institute Genome Sequencing Center for Infectious Disease"/>
            <person name="Wu L."/>
            <person name="Ma J."/>
        </authorList>
    </citation>
    <scope>NUCLEOTIDE SEQUENCE [LARGE SCALE GENOMIC DNA]</scope>
    <source>
        <strain evidence="5 6">NBRC 111368</strain>
    </source>
</reference>
<sequence>MSLPFVGLAACVLAGVPFALFYGLYALWKPEGSPARKRDAEPTVSVVLPTYNEERIVESKLEDLLALDYPMGKVEVVVVDSSDDDTPEIVESFFADRDAPSLTLIREEERRGLAAALNDAYAAADNEVIVKTDCDSRVAPDALR</sequence>
<dbReference type="PANTHER" id="PTHR43630">
    <property type="entry name" value="POLY-BETA-1,6-N-ACETYL-D-GLUCOSAMINE SYNTHASE"/>
    <property type="match status" value="1"/>
</dbReference>
<comment type="caution">
    <text evidence="5">The sequence shown here is derived from an EMBL/GenBank/DDBJ whole genome shotgun (WGS) entry which is preliminary data.</text>
</comment>
<evidence type="ECO:0000259" key="4">
    <source>
        <dbReference type="Pfam" id="PF00535"/>
    </source>
</evidence>
<evidence type="ECO:0000313" key="5">
    <source>
        <dbReference type="EMBL" id="MFC6726945.1"/>
    </source>
</evidence>
<dbReference type="SUPFAM" id="SSF53448">
    <property type="entry name" value="Nucleotide-diphospho-sugar transferases"/>
    <property type="match status" value="1"/>
</dbReference>
<dbReference type="EC" id="2.4.-.-" evidence="5"/>
<dbReference type="GO" id="GO:0016757">
    <property type="term" value="F:glycosyltransferase activity"/>
    <property type="evidence" value="ECO:0007669"/>
    <property type="project" value="UniProtKB-KW"/>
</dbReference>
<keyword evidence="6" id="KW-1185">Reference proteome</keyword>
<feature type="domain" description="Glycosyltransferase 2-like" evidence="4">
    <location>
        <begin position="45"/>
        <end position="143"/>
    </location>
</feature>
<keyword evidence="2 5" id="KW-0808">Transferase</keyword>
<keyword evidence="3" id="KW-0472">Membrane</keyword>
<protein>
    <submittedName>
        <fullName evidence="5">Glycosyltransferase</fullName>
        <ecNumber evidence="5">2.4.-.-</ecNumber>
    </submittedName>
</protein>
<keyword evidence="3" id="KW-0812">Transmembrane</keyword>
<feature type="non-terminal residue" evidence="5">
    <location>
        <position position="144"/>
    </location>
</feature>
<dbReference type="Pfam" id="PF00535">
    <property type="entry name" value="Glycos_transf_2"/>
    <property type="match status" value="1"/>
</dbReference>
<name>A0ABD5S5U2_9EURY</name>
<evidence type="ECO:0000256" key="1">
    <source>
        <dbReference type="ARBA" id="ARBA00022676"/>
    </source>
</evidence>
<feature type="transmembrane region" description="Helical" evidence="3">
    <location>
        <begin position="6"/>
        <end position="28"/>
    </location>
</feature>
<keyword evidence="1 5" id="KW-0328">Glycosyltransferase</keyword>